<dbReference type="InterPro" id="IPR028871">
    <property type="entry name" value="BlueCu_1_BS"/>
</dbReference>
<dbReference type="InterPro" id="IPR000923">
    <property type="entry name" value="BlueCu_1"/>
</dbReference>
<keyword evidence="3 7" id="KW-0479">Metal-binding</keyword>
<dbReference type="Proteomes" id="UP000517759">
    <property type="component" value="Unassembled WGS sequence"/>
</dbReference>
<feature type="binding site" evidence="7">
    <location>
        <position position="109"/>
    </location>
    <ligand>
        <name>Cu cation</name>
        <dbReference type="ChEBI" id="CHEBI:23378"/>
    </ligand>
</feature>
<evidence type="ECO:0000256" key="4">
    <source>
        <dbReference type="ARBA" id="ARBA00022764"/>
    </source>
</evidence>
<organism evidence="11 12">
    <name type="scientific">Methylobacterium brachythecii</name>
    <dbReference type="NCBI Taxonomy" id="1176177"/>
    <lineage>
        <taxon>Bacteria</taxon>
        <taxon>Pseudomonadati</taxon>
        <taxon>Pseudomonadota</taxon>
        <taxon>Alphaproteobacteria</taxon>
        <taxon>Hyphomicrobiales</taxon>
        <taxon>Methylobacteriaceae</taxon>
        <taxon>Methylobacterium</taxon>
    </lineage>
</organism>
<keyword evidence="13" id="KW-1185">Reference proteome</keyword>
<dbReference type="PRINTS" id="PR00155">
    <property type="entry name" value="AMICYANIN"/>
</dbReference>
<reference evidence="10" key="4">
    <citation type="submission" date="2023-01" db="EMBL/GenBank/DDBJ databases">
        <title>Draft genome sequence of Methylobacterium brachythecii strain NBRC 107710.</title>
        <authorList>
            <person name="Sun Q."/>
            <person name="Mori K."/>
        </authorList>
    </citation>
    <scope>NUCLEOTIDE SEQUENCE</scope>
    <source>
        <strain evidence="10">NBRC 107710</strain>
    </source>
</reference>
<comment type="cofactor">
    <cofactor evidence="7">
        <name>Cu cation</name>
        <dbReference type="ChEBI" id="CHEBI:23378"/>
    </cofactor>
    <text evidence="7">Binds 1 copper ion per subunit.</text>
</comment>
<evidence type="ECO:0000256" key="7">
    <source>
        <dbReference type="PIRSR" id="PIRSR602386-1"/>
    </source>
</evidence>
<dbReference type="RefSeq" id="WP_183506443.1">
    <property type="nucleotide sequence ID" value="NZ_BSPG01000009.1"/>
</dbReference>
<dbReference type="InterPro" id="IPR052721">
    <property type="entry name" value="ET_Amicyanin"/>
</dbReference>
<dbReference type="GO" id="GO:0005507">
    <property type="term" value="F:copper ion binding"/>
    <property type="evidence" value="ECO:0007669"/>
    <property type="project" value="InterPro"/>
</dbReference>
<dbReference type="InterPro" id="IPR035668">
    <property type="entry name" value="Amicyanin"/>
</dbReference>
<feature type="binding site" evidence="7">
    <location>
        <position position="112"/>
    </location>
    <ligand>
        <name>Cu cation</name>
        <dbReference type="ChEBI" id="CHEBI:23378"/>
    </ligand>
</feature>
<feature type="chain" id="PRO_5031268090" evidence="8">
    <location>
        <begin position="19"/>
        <end position="123"/>
    </location>
</feature>
<dbReference type="Proteomes" id="UP001156881">
    <property type="component" value="Unassembled WGS sequence"/>
</dbReference>
<proteinExistence type="predicted"/>
<evidence type="ECO:0000259" key="9">
    <source>
        <dbReference type="Pfam" id="PF00127"/>
    </source>
</evidence>
<evidence type="ECO:0000256" key="8">
    <source>
        <dbReference type="SAM" id="SignalP"/>
    </source>
</evidence>
<keyword evidence="8" id="KW-0732">Signal</keyword>
<dbReference type="PANTHER" id="PTHR36507">
    <property type="entry name" value="BLL1555 PROTEIN"/>
    <property type="match status" value="1"/>
</dbReference>
<comment type="caution">
    <text evidence="11">The sequence shown here is derived from an EMBL/GenBank/DDBJ whole genome shotgun (WGS) entry which is preliminary data.</text>
</comment>
<reference evidence="13" key="2">
    <citation type="journal article" date="2019" name="Int. J. Syst. Evol. Microbiol.">
        <title>The Global Catalogue of Microorganisms (GCM) 10K type strain sequencing project: providing services to taxonomists for standard genome sequencing and annotation.</title>
        <authorList>
            <consortium name="The Broad Institute Genomics Platform"/>
            <consortium name="The Broad Institute Genome Sequencing Center for Infectious Disease"/>
            <person name="Wu L."/>
            <person name="Ma J."/>
        </authorList>
    </citation>
    <scope>NUCLEOTIDE SEQUENCE [LARGE SCALE GENOMIC DNA]</scope>
    <source>
        <strain evidence="13">NBRC 107710</strain>
    </source>
</reference>
<evidence type="ECO:0000256" key="5">
    <source>
        <dbReference type="ARBA" id="ARBA00022982"/>
    </source>
</evidence>
<evidence type="ECO:0000256" key="3">
    <source>
        <dbReference type="ARBA" id="ARBA00022723"/>
    </source>
</evidence>
<evidence type="ECO:0000313" key="10">
    <source>
        <dbReference type="EMBL" id="GLS44184.1"/>
    </source>
</evidence>
<feature type="signal peptide" evidence="8">
    <location>
        <begin position="1"/>
        <end position="18"/>
    </location>
</feature>
<evidence type="ECO:0000256" key="6">
    <source>
        <dbReference type="ARBA" id="ARBA00023008"/>
    </source>
</evidence>
<evidence type="ECO:0000256" key="1">
    <source>
        <dbReference type="ARBA" id="ARBA00004418"/>
    </source>
</evidence>
<dbReference type="PANTHER" id="PTHR36507:SF1">
    <property type="entry name" value="BLL1555 PROTEIN"/>
    <property type="match status" value="1"/>
</dbReference>
<comment type="subcellular location">
    <subcellularLocation>
        <location evidence="1">Periplasm</location>
    </subcellularLocation>
</comment>
<dbReference type="SUPFAM" id="SSF49503">
    <property type="entry name" value="Cupredoxins"/>
    <property type="match status" value="1"/>
</dbReference>
<dbReference type="Pfam" id="PF00127">
    <property type="entry name" value="Copper-bind"/>
    <property type="match status" value="1"/>
</dbReference>
<evidence type="ECO:0000256" key="2">
    <source>
        <dbReference type="ARBA" id="ARBA00022448"/>
    </source>
</evidence>
<reference evidence="10" key="1">
    <citation type="journal article" date="2014" name="Int. J. Syst. Evol. Microbiol.">
        <title>Complete genome of a new Firmicutes species belonging to the dominant human colonic microbiota ('Ruminococcus bicirculans') reveals two chromosomes and a selective capacity to utilize plant glucans.</title>
        <authorList>
            <consortium name="NISC Comparative Sequencing Program"/>
            <person name="Wegmann U."/>
            <person name="Louis P."/>
            <person name="Goesmann A."/>
            <person name="Henrissat B."/>
            <person name="Duncan S.H."/>
            <person name="Flint H.J."/>
        </authorList>
    </citation>
    <scope>NUCLEOTIDE SEQUENCE</scope>
    <source>
        <strain evidence="10">NBRC 107710</strain>
    </source>
</reference>
<accession>A0A7W6AIR3</accession>
<dbReference type="EMBL" id="BSPG01000009">
    <property type="protein sequence ID" value="GLS44184.1"/>
    <property type="molecule type" value="Genomic_DNA"/>
</dbReference>
<sequence>MRLFVLAACLTAMPLAMAHADAVEVVATPASASGQITEIAIKDMAYGPANVKVKRGAIVRWKNDDEVAHNVQLRGGPAKGWDKAQGPMLNKDESYALKFNEAGSYKYICTPHSIAMKGEVIVE</sequence>
<feature type="domain" description="Blue (type 1) copper" evidence="9">
    <location>
        <begin position="37"/>
        <end position="123"/>
    </location>
</feature>
<keyword evidence="4" id="KW-0574">Periplasm</keyword>
<dbReference type="GO" id="GO:0009055">
    <property type="term" value="F:electron transfer activity"/>
    <property type="evidence" value="ECO:0007669"/>
    <property type="project" value="InterPro"/>
</dbReference>
<dbReference type="Gene3D" id="2.60.40.420">
    <property type="entry name" value="Cupredoxins - blue copper proteins"/>
    <property type="match status" value="1"/>
</dbReference>
<evidence type="ECO:0000313" key="13">
    <source>
        <dbReference type="Proteomes" id="UP001156881"/>
    </source>
</evidence>
<dbReference type="GO" id="GO:0042597">
    <property type="term" value="C:periplasmic space"/>
    <property type="evidence" value="ECO:0007669"/>
    <property type="project" value="UniProtKB-SubCell"/>
</dbReference>
<name>A0A7W6AIR3_9HYPH</name>
<dbReference type="PROSITE" id="PS00196">
    <property type="entry name" value="COPPER_BLUE"/>
    <property type="match status" value="1"/>
</dbReference>
<dbReference type="InterPro" id="IPR002386">
    <property type="entry name" value="Amicyanin/Pseudoazurin"/>
</dbReference>
<gene>
    <name evidence="10" type="ORF">GCM10007884_21710</name>
    <name evidence="11" type="ORF">GGR33_002972</name>
</gene>
<keyword evidence="2" id="KW-0813">Transport</keyword>
<dbReference type="AlphaFoldDB" id="A0A7W6AIR3"/>
<feature type="binding site" evidence="7">
    <location>
        <position position="69"/>
    </location>
    <ligand>
        <name>Cu cation</name>
        <dbReference type="ChEBI" id="CHEBI:23378"/>
    </ligand>
</feature>
<evidence type="ECO:0000313" key="11">
    <source>
        <dbReference type="EMBL" id="MBB3903463.1"/>
    </source>
</evidence>
<dbReference type="InterPro" id="IPR008972">
    <property type="entry name" value="Cupredoxin"/>
</dbReference>
<evidence type="ECO:0000313" key="12">
    <source>
        <dbReference type="Proteomes" id="UP000517759"/>
    </source>
</evidence>
<keyword evidence="6 7" id="KW-0186">Copper</keyword>
<keyword evidence="5" id="KW-0249">Electron transport</keyword>
<feature type="binding site" evidence="7">
    <location>
        <position position="116"/>
    </location>
    <ligand>
        <name>Cu cation</name>
        <dbReference type="ChEBI" id="CHEBI:23378"/>
    </ligand>
</feature>
<dbReference type="EMBL" id="JACIDN010000005">
    <property type="protein sequence ID" value="MBB3903463.1"/>
    <property type="molecule type" value="Genomic_DNA"/>
</dbReference>
<dbReference type="CDD" id="cd13921">
    <property type="entry name" value="Amicyanin"/>
    <property type="match status" value="1"/>
</dbReference>
<protein>
    <submittedName>
        <fullName evidence="11">Amicyanin</fullName>
    </submittedName>
</protein>
<reference evidence="11 12" key="3">
    <citation type="submission" date="2020-08" db="EMBL/GenBank/DDBJ databases">
        <title>Genomic Encyclopedia of Type Strains, Phase IV (KMG-IV): sequencing the most valuable type-strain genomes for metagenomic binning, comparative biology and taxonomic classification.</title>
        <authorList>
            <person name="Goeker M."/>
        </authorList>
    </citation>
    <scope>NUCLEOTIDE SEQUENCE [LARGE SCALE GENOMIC DNA]</scope>
    <source>
        <strain evidence="11 12">DSM 24105</strain>
    </source>
</reference>